<reference evidence="10 11" key="1">
    <citation type="submission" date="2016-04" db="EMBL/GenBank/DDBJ databases">
        <title>A degradative enzymes factory behind the ericoid mycorrhizal symbiosis.</title>
        <authorList>
            <consortium name="DOE Joint Genome Institute"/>
            <person name="Martino E."/>
            <person name="Morin E."/>
            <person name="Grelet G."/>
            <person name="Kuo A."/>
            <person name="Kohler A."/>
            <person name="Daghino S."/>
            <person name="Barry K."/>
            <person name="Choi C."/>
            <person name="Cichocki N."/>
            <person name="Clum A."/>
            <person name="Copeland A."/>
            <person name="Hainaut M."/>
            <person name="Haridas S."/>
            <person name="Labutti K."/>
            <person name="Lindquist E."/>
            <person name="Lipzen A."/>
            <person name="Khouja H.-R."/>
            <person name="Murat C."/>
            <person name="Ohm R."/>
            <person name="Olson A."/>
            <person name="Spatafora J."/>
            <person name="Veneault-Fourrey C."/>
            <person name="Henrissat B."/>
            <person name="Grigoriev I."/>
            <person name="Martin F."/>
            <person name="Perotto S."/>
        </authorList>
    </citation>
    <scope>NUCLEOTIDE SEQUENCE [LARGE SCALE GENOMIC DNA]</scope>
    <source>
        <strain evidence="10 11">F</strain>
    </source>
</reference>
<dbReference type="PANTHER" id="PTHR46179">
    <property type="entry name" value="ZINC FINGER PROTEIN"/>
    <property type="match status" value="1"/>
</dbReference>
<dbReference type="InterPro" id="IPR013087">
    <property type="entry name" value="Znf_C2H2_type"/>
</dbReference>
<dbReference type="Proteomes" id="UP000235786">
    <property type="component" value="Unassembled WGS sequence"/>
</dbReference>
<dbReference type="EMBL" id="KZ613961">
    <property type="protein sequence ID" value="PMD31777.1"/>
    <property type="molecule type" value="Genomic_DNA"/>
</dbReference>
<proteinExistence type="predicted"/>
<organism evidence="10 11">
    <name type="scientific">Hyaloscypha variabilis (strain UAMH 11265 / GT02V1 / F)</name>
    <name type="common">Meliniomyces variabilis</name>
    <dbReference type="NCBI Taxonomy" id="1149755"/>
    <lineage>
        <taxon>Eukaryota</taxon>
        <taxon>Fungi</taxon>
        <taxon>Dikarya</taxon>
        <taxon>Ascomycota</taxon>
        <taxon>Pezizomycotina</taxon>
        <taxon>Leotiomycetes</taxon>
        <taxon>Helotiales</taxon>
        <taxon>Hyaloscyphaceae</taxon>
        <taxon>Hyaloscypha</taxon>
        <taxon>Hyaloscypha variabilis</taxon>
    </lineage>
</organism>
<dbReference type="InterPro" id="IPR051061">
    <property type="entry name" value="Zinc_finger_trans_reg"/>
</dbReference>
<dbReference type="GO" id="GO:0008270">
    <property type="term" value="F:zinc ion binding"/>
    <property type="evidence" value="ECO:0007669"/>
    <property type="project" value="UniProtKB-KW"/>
</dbReference>
<dbReference type="GO" id="GO:0006357">
    <property type="term" value="P:regulation of transcription by RNA polymerase II"/>
    <property type="evidence" value="ECO:0007669"/>
    <property type="project" value="TreeGrafter"/>
</dbReference>
<evidence type="ECO:0000256" key="7">
    <source>
        <dbReference type="ARBA" id="ARBA00023242"/>
    </source>
</evidence>
<evidence type="ECO:0000256" key="8">
    <source>
        <dbReference type="PROSITE-ProRule" id="PRU00042"/>
    </source>
</evidence>
<gene>
    <name evidence="10" type="ORF">L207DRAFT_186049</name>
</gene>
<evidence type="ECO:0000256" key="5">
    <source>
        <dbReference type="ARBA" id="ARBA00023015"/>
    </source>
</evidence>
<dbReference type="AlphaFoldDB" id="A0A2J6QZT6"/>
<feature type="domain" description="C2H2-type" evidence="9">
    <location>
        <begin position="58"/>
        <end position="86"/>
    </location>
</feature>
<keyword evidence="6" id="KW-0804">Transcription</keyword>
<evidence type="ECO:0000259" key="9">
    <source>
        <dbReference type="PROSITE" id="PS50157"/>
    </source>
</evidence>
<keyword evidence="11" id="KW-1185">Reference proteome</keyword>
<evidence type="ECO:0000256" key="2">
    <source>
        <dbReference type="ARBA" id="ARBA00022723"/>
    </source>
</evidence>
<dbReference type="SMART" id="SM00355">
    <property type="entry name" value="ZnF_C2H2"/>
    <property type="match status" value="3"/>
</dbReference>
<evidence type="ECO:0000313" key="11">
    <source>
        <dbReference type="Proteomes" id="UP000235786"/>
    </source>
</evidence>
<accession>A0A2J6QZT6</accession>
<dbReference type="Pfam" id="PF00096">
    <property type="entry name" value="zf-C2H2"/>
    <property type="match status" value="1"/>
</dbReference>
<evidence type="ECO:0000256" key="6">
    <source>
        <dbReference type="ARBA" id="ARBA00023163"/>
    </source>
</evidence>
<keyword evidence="5" id="KW-0805">Transcription regulation</keyword>
<name>A0A2J6QZT6_HYAVF</name>
<evidence type="ECO:0000256" key="1">
    <source>
        <dbReference type="ARBA" id="ARBA00004123"/>
    </source>
</evidence>
<dbReference type="InterPro" id="IPR036236">
    <property type="entry name" value="Znf_C2H2_sf"/>
</dbReference>
<protein>
    <recommendedName>
        <fullName evidence="9">C2H2-type domain-containing protein</fullName>
    </recommendedName>
</protein>
<dbReference type="Pfam" id="PF13894">
    <property type="entry name" value="zf-C2H2_4"/>
    <property type="match status" value="1"/>
</dbReference>
<evidence type="ECO:0000313" key="10">
    <source>
        <dbReference type="EMBL" id="PMD31777.1"/>
    </source>
</evidence>
<dbReference type="PROSITE" id="PS50157">
    <property type="entry name" value="ZINC_FINGER_C2H2_2"/>
    <property type="match status" value="2"/>
</dbReference>
<dbReference type="Gene3D" id="3.30.160.60">
    <property type="entry name" value="Classic Zinc Finger"/>
    <property type="match status" value="2"/>
</dbReference>
<feature type="domain" description="C2H2-type" evidence="9">
    <location>
        <begin position="30"/>
        <end position="59"/>
    </location>
</feature>
<sequence length="126" mass="14808">MPTRDQSQITLPQPVLLLAPTPAELQSSQFSCTYPSCTKTFSRRFELNHHIRYHARDERCTLCNTAFNTPKDLRRHMNSVHSDNDTKRYYCTVNGCKYSGSVPEPIGFTRQDKWRRHLRDRHKLVV</sequence>
<keyword evidence="7" id="KW-0539">Nucleus</keyword>
<dbReference type="OrthoDB" id="8922241at2759"/>
<evidence type="ECO:0000256" key="4">
    <source>
        <dbReference type="ARBA" id="ARBA00022833"/>
    </source>
</evidence>
<dbReference type="PANTHER" id="PTHR46179:SF13">
    <property type="entry name" value="C2H2-TYPE DOMAIN-CONTAINING PROTEIN"/>
    <property type="match status" value="1"/>
</dbReference>
<dbReference type="STRING" id="1149755.A0A2J6QZT6"/>
<keyword evidence="4" id="KW-0862">Zinc</keyword>
<dbReference type="GO" id="GO:0005634">
    <property type="term" value="C:nucleus"/>
    <property type="evidence" value="ECO:0007669"/>
    <property type="project" value="UniProtKB-SubCell"/>
</dbReference>
<dbReference type="SUPFAM" id="SSF57667">
    <property type="entry name" value="beta-beta-alpha zinc fingers"/>
    <property type="match status" value="1"/>
</dbReference>
<dbReference type="PROSITE" id="PS00028">
    <property type="entry name" value="ZINC_FINGER_C2H2_1"/>
    <property type="match status" value="2"/>
</dbReference>
<keyword evidence="3 8" id="KW-0863">Zinc-finger</keyword>
<comment type="subcellular location">
    <subcellularLocation>
        <location evidence="1">Nucleus</location>
    </subcellularLocation>
</comment>
<keyword evidence="2" id="KW-0479">Metal-binding</keyword>
<evidence type="ECO:0000256" key="3">
    <source>
        <dbReference type="ARBA" id="ARBA00022771"/>
    </source>
</evidence>